<reference evidence="2" key="1">
    <citation type="submission" date="2020-08" db="EMBL/GenBank/DDBJ databases">
        <title>Paracoccus amoyensis sp. nov., isolated from the surface seawater at coast of Xiamen, Fujian.</title>
        <authorList>
            <person name="Lyu L."/>
        </authorList>
    </citation>
    <scope>NUCLEOTIDE SEQUENCE</scope>
    <source>
        <strain evidence="2">11-3</strain>
    </source>
</reference>
<feature type="transmembrane region" description="Helical" evidence="1">
    <location>
        <begin position="92"/>
        <end position="110"/>
    </location>
</feature>
<keyword evidence="1" id="KW-1133">Transmembrane helix</keyword>
<organism evidence="2 3">
    <name type="scientific">Paracoccus amoyensis</name>
    <dbReference type="NCBI Taxonomy" id="2760093"/>
    <lineage>
        <taxon>Bacteria</taxon>
        <taxon>Pseudomonadati</taxon>
        <taxon>Pseudomonadota</taxon>
        <taxon>Alphaproteobacteria</taxon>
        <taxon>Rhodobacterales</taxon>
        <taxon>Paracoccaceae</taxon>
        <taxon>Paracoccus</taxon>
    </lineage>
</organism>
<proteinExistence type="predicted"/>
<evidence type="ECO:0000313" key="3">
    <source>
        <dbReference type="Proteomes" id="UP000608594"/>
    </source>
</evidence>
<dbReference type="Proteomes" id="UP000608594">
    <property type="component" value="Unassembled WGS sequence"/>
</dbReference>
<protein>
    <recommendedName>
        <fullName evidence="4">DUF998 domain-containing protein</fullName>
    </recommendedName>
</protein>
<feature type="transmembrane region" description="Helical" evidence="1">
    <location>
        <begin position="210"/>
        <end position="227"/>
    </location>
</feature>
<evidence type="ECO:0000256" key="1">
    <source>
        <dbReference type="SAM" id="Phobius"/>
    </source>
</evidence>
<accession>A0A926GAJ4</accession>
<feature type="transmembrane region" description="Helical" evidence="1">
    <location>
        <begin position="62"/>
        <end position="80"/>
    </location>
</feature>
<evidence type="ECO:0000313" key="2">
    <source>
        <dbReference type="EMBL" id="MBC9246381.1"/>
    </source>
</evidence>
<feature type="transmembrane region" description="Helical" evidence="1">
    <location>
        <begin position="180"/>
        <end position="198"/>
    </location>
</feature>
<gene>
    <name evidence="2" type="ORF">H4P12_06565</name>
</gene>
<keyword evidence="1" id="KW-0812">Transmembrane</keyword>
<comment type="caution">
    <text evidence="2">The sequence shown here is derived from an EMBL/GenBank/DDBJ whole genome shotgun (WGS) entry which is preliminary data.</text>
</comment>
<name>A0A926GAJ4_9RHOB</name>
<feature type="transmembrane region" description="Helical" evidence="1">
    <location>
        <begin position="137"/>
        <end position="159"/>
    </location>
</feature>
<keyword evidence="1" id="KW-0472">Membrane</keyword>
<dbReference type="EMBL" id="JACOQL010000002">
    <property type="protein sequence ID" value="MBC9246381.1"/>
    <property type="molecule type" value="Genomic_DNA"/>
</dbReference>
<dbReference type="AlphaFoldDB" id="A0A926GAJ4"/>
<evidence type="ECO:0008006" key="4">
    <source>
        <dbReference type="Google" id="ProtNLM"/>
    </source>
</evidence>
<keyword evidence="3" id="KW-1185">Reference proteome</keyword>
<dbReference type="RefSeq" id="WP_187792873.1">
    <property type="nucleotide sequence ID" value="NZ_JACOQL010000002.1"/>
</dbReference>
<sequence length="243" mass="25886">MPDDQGITQKSHNDLVLSFLAVRRAIGVLGFFLPFALIVYGIAAAEIPASLSAAYYTPMREVFVGAMIAQAVFLYSYEGFRPEAGDMISDRATAQIAALCAALVALAPTAPENALSADPALLLQQCTLLQCVLGAEAASLLHILAAFGFFAALAVYCLILFVKGEVDGEEKRASNRIYRICGWLIVVSIGLAGLIIVTGGDEYLAALNPVFWLETIACFAFATSWAVKGDAMRPLVRGVAAFR</sequence>
<feature type="transmembrane region" description="Helical" evidence="1">
    <location>
        <begin position="21"/>
        <end position="42"/>
    </location>
</feature>